<evidence type="ECO:0000259" key="1">
    <source>
        <dbReference type="Pfam" id="PF01261"/>
    </source>
</evidence>
<evidence type="ECO:0000313" key="3">
    <source>
        <dbReference type="Proteomes" id="UP001597083"/>
    </source>
</evidence>
<reference evidence="3" key="1">
    <citation type="journal article" date="2019" name="Int. J. Syst. Evol. Microbiol.">
        <title>The Global Catalogue of Microorganisms (GCM) 10K type strain sequencing project: providing services to taxonomists for standard genome sequencing and annotation.</title>
        <authorList>
            <consortium name="The Broad Institute Genomics Platform"/>
            <consortium name="The Broad Institute Genome Sequencing Center for Infectious Disease"/>
            <person name="Wu L."/>
            <person name="Ma J."/>
        </authorList>
    </citation>
    <scope>NUCLEOTIDE SEQUENCE [LARGE SCALE GENOMIC DNA]</scope>
    <source>
        <strain evidence="3">JCM 31696</strain>
    </source>
</reference>
<comment type="caution">
    <text evidence="2">The sequence shown here is derived from an EMBL/GenBank/DDBJ whole genome shotgun (WGS) entry which is preliminary data.</text>
</comment>
<dbReference type="Pfam" id="PF01261">
    <property type="entry name" value="AP_endonuc_2"/>
    <property type="match status" value="1"/>
</dbReference>
<dbReference type="PANTHER" id="PTHR12110">
    <property type="entry name" value="HYDROXYPYRUVATE ISOMERASE"/>
    <property type="match status" value="1"/>
</dbReference>
<dbReference type="PANTHER" id="PTHR12110:SF41">
    <property type="entry name" value="INOSOSE DEHYDRATASE"/>
    <property type="match status" value="1"/>
</dbReference>
<accession>A0ABW3CB82</accession>
<dbReference type="Gene3D" id="3.20.20.150">
    <property type="entry name" value="Divalent-metal-dependent TIM barrel enzymes"/>
    <property type="match status" value="1"/>
</dbReference>
<protein>
    <submittedName>
        <fullName evidence="2">Sugar phosphate isomerase/epimerase family protein</fullName>
    </submittedName>
</protein>
<keyword evidence="2" id="KW-0413">Isomerase</keyword>
<dbReference type="GO" id="GO:0016853">
    <property type="term" value="F:isomerase activity"/>
    <property type="evidence" value="ECO:0007669"/>
    <property type="project" value="UniProtKB-KW"/>
</dbReference>
<dbReference type="EMBL" id="JBHTIR010000582">
    <property type="protein sequence ID" value="MFD0851558.1"/>
    <property type="molecule type" value="Genomic_DNA"/>
</dbReference>
<sequence>MLRRTADLAAEAGIRLGLETCNRYETNLVNNAAQALALAEDIDRPNVVVHLDTYHLNIEEPDTAHPVLVAGDRLGYVHIGESNRGYLGTGVIDFAGFFRALFRAGYTGPIVFESFSSAVIAPELSNALCIWQDPWDDSDDLARHAHRFISEQLYAAALEPASAVPAQAS</sequence>
<dbReference type="SUPFAM" id="SSF51658">
    <property type="entry name" value="Xylose isomerase-like"/>
    <property type="match status" value="1"/>
</dbReference>
<dbReference type="InterPro" id="IPR036237">
    <property type="entry name" value="Xyl_isomerase-like_sf"/>
</dbReference>
<keyword evidence="3" id="KW-1185">Reference proteome</keyword>
<name>A0ABW3CB82_9ACTN</name>
<dbReference type="Proteomes" id="UP001597083">
    <property type="component" value="Unassembled WGS sequence"/>
</dbReference>
<evidence type="ECO:0000313" key="2">
    <source>
        <dbReference type="EMBL" id="MFD0851558.1"/>
    </source>
</evidence>
<organism evidence="2 3">
    <name type="scientific">Actinomadura adrarensis</name>
    <dbReference type="NCBI Taxonomy" id="1819600"/>
    <lineage>
        <taxon>Bacteria</taxon>
        <taxon>Bacillati</taxon>
        <taxon>Actinomycetota</taxon>
        <taxon>Actinomycetes</taxon>
        <taxon>Streptosporangiales</taxon>
        <taxon>Thermomonosporaceae</taxon>
        <taxon>Actinomadura</taxon>
    </lineage>
</organism>
<proteinExistence type="predicted"/>
<feature type="domain" description="Xylose isomerase-like TIM barrel" evidence="1">
    <location>
        <begin position="2"/>
        <end position="126"/>
    </location>
</feature>
<dbReference type="InterPro" id="IPR050312">
    <property type="entry name" value="IolE/XylAMocC-like"/>
</dbReference>
<gene>
    <name evidence="2" type="ORF">ACFQ07_04975</name>
</gene>
<dbReference type="InterPro" id="IPR013022">
    <property type="entry name" value="Xyl_isomerase-like_TIM-brl"/>
</dbReference>
<feature type="non-terminal residue" evidence="2">
    <location>
        <position position="169"/>
    </location>
</feature>